<sequence length="143" mass="16888">MYKISVIYDYSYDGMWPAWMVIKPRCGCFDWNTETIYIPIEAPFQRLSRDEMNDDSLGISIIQTDLLVSVKKPNHFGIFMPRVKQRLNKLRGEKLTPFFRMSDIEHLIIQMSDIEIIMGMNISTRFAWDYSKNDRSQVNGTDF</sequence>
<accession>A0A268ELD3</accession>
<dbReference type="OrthoDB" id="2475162at2"/>
<gene>
    <name evidence="1" type="ORF">CHH67_19045</name>
</gene>
<dbReference type="RefSeq" id="WP_095266866.1">
    <property type="nucleotide sequence ID" value="NZ_NPBY01000061.1"/>
</dbReference>
<dbReference type="EMBL" id="NPBY01000061">
    <property type="protein sequence ID" value="PAD73933.1"/>
    <property type="molecule type" value="Genomic_DNA"/>
</dbReference>
<name>A0A268ELD3_9BACL</name>
<organism evidence="1 2">
    <name type="scientific">Paenibacillus campinasensis</name>
    <dbReference type="NCBI Taxonomy" id="66347"/>
    <lineage>
        <taxon>Bacteria</taxon>
        <taxon>Bacillati</taxon>
        <taxon>Bacillota</taxon>
        <taxon>Bacilli</taxon>
        <taxon>Bacillales</taxon>
        <taxon>Paenibacillaceae</taxon>
        <taxon>Paenibacillus</taxon>
    </lineage>
</organism>
<protein>
    <submittedName>
        <fullName evidence="1">Uncharacterized protein</fullName>
    </submittedName>
</protein>
<reference evidence="1 2" key="1">
    <citation type="submission" date="2017-07" db="EMBL/GenBank/DDBJ databases">
        <title>Isolation and whole genome analysis of endospore-forming bacteria from heroin.</title>
        <authorList>
            <person name="Kalinowski J."/>
            <person name="Ahrens B."/>
            <person name="Al-Dilaimi A."/>
            <person name="Winkler A."/>
            <person name="Wibberg D."/>
            <person name="Schleenbecker U."/>
            <person name="Ruckert C."/>
            <person name="Wolfel R."/>
            <person name="Grass G."/>
        </authorList>
    </citation>
    <scope>NUCLEOTIDE SEQUENCE [LARGE SCALE GENOMIC DNA]</scope>
    <source>
        <strain evidence="1 2">7537-G1</strain>
    </source>
</reference>
<comment type="caution">
    <text evidence="1">The sequence shown here is derived from an EMBL/GenBank/DDBJ whole genome shotgun (WGS) entry which is preliminary data.</text>
</comment>
<dbReference type="AlphaFoldDB" id="A0A268ELD3"/>
<proteinExistence type="predicted"/>
<dbReference type="Proteomes" id="UP000215596">
    <property type="component" value="Unassembled WGS sequence"/>
</dbReference>
<evidence type="ECO:0000313" key="1">
    <source>
        <dbReference type="EMBL" id="PAD73933.1"/>
    </source>
</evidence>
<evidence type="ECO:0000313" key="2">
    <source>
        <dbReference type="Proteomes" id="UP000215596"/>
    </source>
</evidence>